<proteinExistence type="predicted"/>
<gene>
    <name evidence="1" type="ORF">BJG266_LOCUS4680</name>
    <name evidence="2" type="ORF">QVE165_LOCUS60228</name>
</gene>
<dbReference type="EMBL" id="CAJNOI010000011">
    <property type="protein sequence ID" value="CAF0791127.1"/>
    <property type="molecule type" value="Genomic_DNA"/>
</dbReference>
<organism evidence="1 4">
    <name type="scientific">Adineta steineri</name>
    <dbReference type="NCBI Taxonomy" id="433720"/>
    <lineage>
        <taxon>Eukaryota</taxon>
        <taxon>Metazoa</taxon>
        <taxon>Spiralia</taxon>
        <taxon>Gnathifera</taxon>
        <taxon>Rotifera</taxon>
        <taxon>Eurotatoria</taxon>
        <taxon>Bdelloidea</taxon>
        <taxon>Adinetida</taxon>
        <taxon>Adinetidae</taxon>
        <taxon>Adineta</taxon>
    </lineage>
</organism>
<dbReference type="OrthoDB" id="9988667at2759"/>
<dbReference type="AlphaFoldDB" id="A0A813S7C1"/>
<name>A0A813S7C1_9BILA</name>
<evidence type="ECO:0000313" key="2">
    <source>
        <dbReference type="EMBL" id="CAF1645121.1"/>
    </source>
</evidence>
<keyword evidence="3" id="KW-1185">Reference proteome</keyword>
<reference evidence="1" key="1">
    <citation type="submission" date="2021-02" db="EMBL/GenBank/DDBJ databases">
        <authorList>
            <person name="Nowell W R."/>
        </authorList>
    </citation>
    <scope>NUCLEOTIDE SEQUENCE</scope>
</reference>
<dbReference type="Proteomes" id="UP000663877">
    <property type="component" value="Unassembled WGS sequence"/>
</dbReference>
<comment type="caution">
    <text evidence="1">The sequence shown here is derived from an EMBL/GenBank/DDBJ whole genome shotgun (WGS) entry which is preliminary data.</text>
</comment>
<dbReference type="EMBL" id="CAJNOM010003395">
    <property type="protein sequence ID" value="CAF1645121.1"/>
    <property type="molecule type" value="Genomic_DNA"/>
</dbReference>
<accession>A0A813S7C1</accession>
<evidence type="ECO:0000313" key="1">
    <source>
        <dbReference type="EMBL" id="CAF0791127.1"/>
    </source>
</evidence>
<evidence type="ECO:0000313" key="4">
    <source>
        <dbReference type="Proteomes" id="UP000663877"/>
    </source>
</evidence>
<protein>
    <submittedName>
        <fullName evidence="1">Uncharacterized protein</fullName>
    </submittedName>
</protein>
<dbReference type="Proteomes" id="UP000663832">
    <property type="component" value="Unassembled WGS sequence"/>
</dbReference>
<evidence type="ECO:0000313" key="3">
    <source>
        <dbReference type="Proteomes" id="UP000663832"/>
    </source>
</evidence>
<sequence>MLLRLWQNLQLFEDTLADNNTYRMYSNILTEGHTFTMIPPDDNFNTDQAILDIDQIRILPMSHKYSPSRIHAGLLIYSVDGQTDFILNDIQLRIKTGDILIHQIPNALAGQEDVYRDLIRTLFGTHRINLVGLVFTFTGYGKFTDCMKWTPSSGDHTGPLHPTEQKLLEIVLVSHYMNNAWLVMQVASHMDVETLSQTAKKQYLLKLGEIEQLYNKRRQERERSSISKLLKFNHRHSSDNMRSFEWTTYRQETFDGAIQRLLDEFYNLILQVFQDNEFDRDHYAYFDDNTKQLFGALATPYARLPIQQTIPDYTYAPQPPYF</sequence>